<organism evidence="7 8">
    <name type="scientific">Theileria equi strain WA</name>
    <dbReference type="NCBI Taxonomy" id="1537102"/>
    <lineage>
        <taxon>Eukaryota</taxon>
        <taxon>Sar</taxon>
        <taxon>Alveolata</taxon>
        <taxon>Apicomplexa</taxon>
        <taxon>Aconoidasida</taxon>
        <taxon>Piroplasmida</taxon>
        <taxon>Theileriidae</taxon>
        <taxon>Theileria</taxon>
    </lineage>
</organism>
<evidence type="ECO:0000256" key="1">
    <source>
        <dbReference type="ARBA" id="ARBA00008276"/>
    </source>
</evidence>
<dbReference type="AlphaFoldDB" id="L0AXY2"/>
<dbReference type="GeneID" id="15803731"/>
<evidence type="ECO:0000256" key="4">
    <source>
        <dbReference type="ARBA" id="ARBA00022741"/>
    </source>
</evidence>
<dbReference type="OrthoDB" id="5212574at2759"/>
<reference evidence="7 8" key="1">
    <citation type="journal article" date="2012" name="BMC Genomics">
        <title>Comparative genomic analysis and phylogenetic position of Theileria equi.</title>
        <authorList>
            <person name="Kappmeyer L.S."/>
            <person name="Thiagarajan M."/>
            <person name="Herndon D.R."/>
            <person name="Ramsay J.D."/>
            <person name="Caler E."/>
            <person name="Djikeng A."/>
            <person name="Gillespie J.J."/>
            <person name="Lau A.O."/>
            <person name="Roalson E.H."/>
            <person name="Silva J.C."/>
            <person name="Silva M.G."/>
            <person name="Suarez C.E."/>
            <person name="Ueti M.W."/>
            <person name="Nene V.M."/>
            <person name="Mealey R.H."/>
            <person name="Knowles D.P."/>
            <person name="Brayton K.A."/>
        </authorList>
    </citation>
    <scope>NUCLEOTIDE SEQUENCE [LARGE SCALE GENOMIC DNA]</scope>
    <source>
        <strain evidence="7 8">WA</strain>
    </source>
</reference>
<dbReference type="InterPro" id="IPR036565">
    <property type="entry name" value="Mur-like_cat_sf"/>
</dbReference>
<evidence type="ECO:0000256" key="2">
    <source>
        <dbReference type="ARBA" id="ARBA00022598"/>
    </source>
</evidence>
<dbReference type="GO" id="GO:0005829">
    <property type="term" value="C:cytosol"/>
    <property type="evidence" value="ECO:0007669"/>
    <property type="project" value="TreeGrafter"/>
</dbReference>
<dbReference type="SUPFAM" id="SSF53623">
    <property type="entry name" value="MurD-like peptide ligases, catalytic domain"/>
    <property type="match status" value="1"/>
</dbReference>
<gene>
    <name evidence="7" type="ORF">BEWA_029790</name>
</gene>
<proteinExistence type="inferred from homology"/>
<dbReference type="SUPFAM" id="SSF53244">
    <property type="entry name" value="MurD-like peptide ligases, peptide-binding domain"/>
    <property type="match status" value="1"/>
</dbReference>
<dbReference type="EMBL" id="CP001669">
    <property type="protein sequence ID" value="AFZ80128.1"/>
    <property type="molecule type" value="Genomic_DNA"/>
</dbReference>
<dbReference type="STRING" id="1537102.L0AXY2"/>
<sequence length="357" mass="39762">MMTIDKHHYGLLFFLIHPLPLSNLFNHVKRSFILLMALLYFEEKGTEWIILETGIGGLLDKTNFATNTKIVVISSIGYDHMHILGKRLEDIAKQKAGTIKQNSIVVLGPNCYDNDIFVEKANAVNARVIKCEKRVFSSFDEENSETARVVFEQALELGKAPRSALTSCLAMRMQMLSSKQIESVKAHLSSLIGECSNAEKVGTPRAVIFDIGHNETAINRLCNDIVKSFEDKIILCVSISHNRSLGIFNPAASVRNRSGELILKDIYFVPSGHDYCRQLSDADQESLTKSVSPELETAFKRGIEKSKGFCSTCESLDPFDAILYNAFLESCRGSHILVITGTAYIMEQAWKSLGLSL</sequence>
<keyword evidence="2 7" id="KW-0436">Ligase</keyword>
<evidence type="ECO:0000256" key="3">
    <source>
        <dbReference type="ARBA" id="ARBA00022723"/>
    </source>
</evidence>
<dbReference type="GO" id="GO:0005524">
    <property type="term" value="F:ATP binding"/>
    <property type="evidence" value="ECO:0007669"/>
    <property type="project" value="UniProtKB-KW"/>
</dbReference>
<keyword evidence="8" id="KW-1185">Reference proteome</keyword>
<evidence type="ECO:0000313" key="8">
    <source>
        <dbReference type="Proteomes" id="UP000031512"/>
    </source>
</evidence>
<dbReference type="PANTHER" id="PTHR11136:SF0">
    <property type="entry name" value="DIHYDROFOLATE SYNTHETASE-RELATED"/>
    <property type="match status" value="1"/>
</dbReference>
<dbReference type="InterPro" id="IPR036615">
    <property type="entry name" value="Mur_ligase_C_dom_sf"/>
</dbReference>
<name>L0AXY2_THEEQ</name>
<keyword evidence="6" id="KW-0460">Magnesium</keyword>
<dbReference type="KEGG" id="beq:BEWA_029790"/>
<dbReference type="Gene3D" id="3.90.190.20">
    <property type="entry name" value="Mur ligase, C-terminal domain"/>
    <property type="match status" value="1"/>
</dbReference>
<dbReference type="GO" id="GO:0004326">
    <property type="term" value="F:tetrahydrofolylpolyglutamate synthase activity"/>
    <property type="evidence" value="ECO:0007669"/>
    <property type="project" value="UniProtKB-EC"/>
</dbReference>
<keyword evidence="5" id="KW-0067">ATP-binding</keyword>
<evidence type="ECO:0000256" key="6">
    <source>
        <dbReference type="ARBA" id="ARBA00022842"/>
    </source>
</evidence>
<evidence type="ECO:0000256" key="5">
    <source>
        <dbReference type="ARBA" id="ARBA00022840"/>
    </source>
</evidence>
<dbReference type="GO" id="GO:0005739">
    <property type="term" value="C:mitochondrion"/>
    <property type="evidence" value="ECO:0007669"/>
    <property type="project" value="TreeGrafter"/>
</dbReference>
<dbReference type="GO" id="GO:0046872">
    <property type="term" value="F:metal ion binding"/>
    <property type="evidence" value="ECO:0007669"/>
    <property type="project" value="UniProtKB-KW"/>
</dbReference>
<dbReference type="EC" id="6.3.2.17" evidence="7"/>
<accession>L0AXY2</accession>
<protein>
    <submittedName>
        <fullName evidence="7">Folylpolyglutamate synthase, putative</fullName>
        <ecNumber evidence="7">6.3.2.17</ecNumber>
    </submittedName>
</protein>
<dbReference type="PANTHER" id="PTHR11136">
    <property type="entry name" value="FOLYLPOLYGLUTAMATE SYNTHASE-RELATED"/>
    <property type="match status" value="1"/>
</dbReference>
<evidence type="ECO:0000313" key="7">
    <source>
        <dbReference type="EMBL" id="AFZ80128.1"/>
    </source>
</evidence>
<dbReference type="RefSeq" id="XP_004829794.1">
    <property type="nucleotide sequence ID" value="XM_004829737.1"/>
</dbReference>
<dbReference type="GO" id="GO:0008841">
    <property type="term" value="F:dihydrofolate synthase activity"/>
    <property type="evidence" value="ECO:0007669"/>
    <property type="project" value="TreeGrafter"/>
</dbReference>
<comment type="similarity">
    <text evidence="1">Belongs to the folylpolyglutamate synthase family.</text>
</comment>
<dbReference type="Proteomes" id="UP000031512">
    <property type="component" value="Chromosome 1"/>
</dbReference>
<dbReference type="eggNOG" id="KOG2525">
    <property type="taxonomic scope" value="Eukaryota"/>
</dbReference>
<keyword evidence="4" id="KW-0547">Nucleotide-binding</keyword>
<dbReference type="Gene3D" id="3.40.1190.10">
    <property type="entry name" value="Mur-like, catalytic domain"/>
    <property type="match status" value="1"/>
</dbReference>
<dbReference type="VEuPathDB" id="PiroplasmaDB:BEWA_029790"/>
<keyword evidence="3" id="KW-0479">Metal-binding</keyword>
<dbReference type="InterPro" id="IPR001645">
    <property type="entry name" value="Folylpolyglutamate_synth"/>
</dbReference>